<accession>A0ABD3Q015</accession>
<reference evidence="3 4" key="1">
    <citation type="journal article" date="2020" name="G3 (Bethesda)">
        <title>Improved Reference Genome for Cyclotella cryptica CCMP332, a Model for Cell Wall Morphogenesis, Salinity Adaptation, and Lipid Production in Diatoms (Bacillariophyta).</title>
        <authorList>
            <person name="Roberts W.R."/>
            <person name="Downey K.M."/>
            <person name="Ruck E.C."/>
            <person name="Traller J.C."/>
            <person name="Alverson A.J."/>
        </authorList>
    </citation>
    <scope>NUCLEOTIDE SEQUENCE [LARGE SCALE GENOMIC DNA]</scope>
    <source>
        <strain evidence="3 4">CCMP332</strain>
    </source>
</reference>
<evidence type="ECO:0000313" key="3">
    <source>
        <dbReference type="EMBL" id="KAL3792861.1"/>
    </source>
</evidence>
<feature type="region of interest" description="Disordered" evidence="1">
    <location>
        <begin position="223"/>
        <end position="244"/>
    </location>
</feature>
<organism evidence="3 4">
    <name type="scientific">Cyclotella cryptica</name>
    <dbReference type="NCBI Taxonomy" id="29204"/>
    <lineage>
        <taxon>Eukaryota</taxon>
        <taxon>Sar</taxon>
        <taxon>Stramenopiles</taxon>
        <taxon>Ochrophyta</taxon>
        <taxon>Bacillariophyta</taxon>
        <taxon>Coscinodiscophyceae</taxon>
        <taxon>Thalassiosirophycidae</taxon>
        <taxon>Stephanodiscales</taxon>
        <taxon>Stephanodiscaceae</taxon>
        <taxon>Cyclotella</taxon>
    </lineage>
</organism>
<keyword evidence="4" id="KW-1185">Reference proteome</keyword>
<name>A0ABD3Q015_9STRA</name>
<dbReference type="EMBL" id="JABMIG020000097">
    <property type="protein sequence ID" value="KAL3792861.1"/>
    <property type="molecule type" value="Genomic_DNA"/>
</dbReference>
<sequence>MNSDGPATDLRRTTNNNLITMRQPPTLAPSLNSAALLTVVAVAIGPANAGSNENFLQLQQHLSPDTADILENLSTYSKLWISVPKQRSNGHERGNCVWSECALDDQTDDAHMGDNRDGDEKWYKYRTQSFCANAAYSLFGIKKHSGSRLGGRCSAGHFINSFFTYEGADTLLKALGVTPHVYYEGYQYEGRQRGRLLEDNATETATYSNADCVQIDYQSDADSQRHQRQRHLPEDEQDQNNGYTSSLGCDSTGHYIVAAFQGKSCDGNYFLSAIDSMDDYNDQHSGIGCRNIWTDSGHSDYTTNSNYHAVYTLLKNSWACDPKLYPNECPDPYGEKGRYDYALRTAAQGGNGLLAYKSEALLKPLRTTSWVLFGLTLCVLILTYFVKNRKRAVKEGRKRKRDIAKACVRAAKENIKSGLNKTRRRGASNMEENESHASSRSTSKKGHKEDSLQEEEGAEEAIYQVMETPDGREGVVA</sequence>
<keyword evidence="2" id="KW-0472">Membrane</keyword>
<gene>
    <name evidence="3" type="ORF">HJC23_004786</name>
</gene>
<keyword evidence="2" id="KW-0812">Transmembrane</keyword>
<evidence type="ECO:0000256" key="1">
    <source>
        <dbReference type="SAM" id="MobiDB-lite"/>
    </source>
</evidence>
<dbReference type="AlphaFoldDB" id="A0ABD3Q015"/>
<evidence type="ECO:0008006" key="5">
    <source>
        <dbReference type="Google" id="ProtNLM"/>
    </source>
</evidence>
<protein>
    <recommendedName>
        <fullName evidence="5">Peptidase C1A papain C-terminal domain-containing protein</fullName>
    </recommendedName>
</protein>
<comment type="caution">
    <text evidence="3">The sequence shown here is derived from an EMBL/GenBank/DDBJ whole genome shotgun (WGS) entry which is preliminary data.</text>
</comment>
<keyword evidence="2" id="KW-1133">Transmembrane helix</keyword>
<proteinExistence type="predicted"/>
<evidence type="ECO:0000313" key="4">
    <source>
        <dbReference type="Proteomes" id="UP001516023"/>
    </source>
</evidence>
<dbReference type="Proteomes" id="UP001516023">
    <property type="component" value="Unassembled WGS sequence"/>
</dbReference>
<feature type="region of interest" description="Disordered" evidence="1">
    <location>
        <begin position="418"/>
        <end position="477"/>
    </location>
</feature>
<feature type="transmembrane region" description="Helical" evidence="2">
    <location>
        <begin position="367"/>
        <end position="386"/>
    </location>
</feature>
<evidence type="ECO:0000256" key="2">
    <source>
        <dbReference type="SAM" id="Phobius"/>
    </source>
</evidence>
<feature type="region of interest" description="Disordered" evidence="1">
    <location>
        <begin position="1"/>
        <end position="24"/>
    </location>
</feature>